<dbReference type="Proteomes" id="UP001500729">
    <property type="component" value="Unassembled WGS sequence"/>
</dbReference>
<sequence length="58" mass="6229">MSVMHIVPTLRADLAAVGLASYRTYCGTKLRSGDGAPKNAPLCPSCARKAGWTHDKRK</sequence>
<evidence type="ECO:0000313" key="2">
    <source>
        <dbReference type="Proteomes" id="UP001500729"/>
    </source>
</evidence>
<proteinExistence type="predicted"/>
<accession>A0ABN1D442</accession>
<comment type="caution">
    <text evidence="1">The sequence shown here is derived from an EMBL/GenBank/DDBJ whole genome shotgun (WGS) entry which is preliminary data.</text>
</comment>
<protein>
    <submittedName>
        <fullName evidence="1">Uncharacterized protein</fullName>
    </submittedName>
</protein>
<organism evidence="1 2">
    <name type="scientific">Saccharopolyspora erythraea</name>
    <name type="common">Streptomyces erythraeus</name>
    <dbReference type="NCBI Taxonomy" id="1836"/>
    <lineage>
        <taxon>Bacteria</taxon>
        <taxon>Bacillati</taxon>
        <taxon>Actinomycetota</taxon>
        <taxon>Actinomycetes</taxon>
        <taxon>Pseudonocardiales</taxon>
        <taxon>Pseudonocardiaceae</taxon>
        <taxon>Saccharopolyspora</taxon>
    </lineage>
</organism>
<name>A0ABN1D442_SACER</name>
<evidence type="ECO:0000313" key="1">
    <source>
        <dbReference type="EMBL" id="GAA0532526.1"/>
    </source>
</evidence>
<dbReference type="RefSeq" id="WP_009946536.1">
    <property type="nucleotide sequence ID" value="NZ_BAAAGS010000021.1"/>
</dbReference>
<dbReference type="EMBL" id="BAAAGS010000021">
    <property type="protein sequence ID" value="GAA0532526.1"/>
    <property type="molecule type" value="Genomic_DNA"/>
</dbReference>
<gene>
    <name evidence="1" type="ORF">GCM10009533_34510</name>
</gene>
<reference evidence="1 2" key="1">
    <citation type="journal article" date="2019" name="Int. J. Syst. Evol. Microbiol.">
        <title>The Global Catalogue of Microorganisms (GCM) 10K type strain sequencing project: providing services to taxonomists for standard genome sequencing and annotation.</title>
        <authorList>
            <consortium name="The Broad Institute Genomics Platform"/>
            <consortium name="The Broad Institute Genome Sequencing Center for Infectious Disease"/>
            <person name="Wu L."/>
            <person name="Ma J."/>
        </authorList>
    </citation>
    <scope>NUCLEOTIDE SEQUENCE [LARGE SCALE GENOMIC DNA]</scope>
    <source>
        <strain evidence="1 2">JCM 10303</strain>
    </source>
</reference>
<keyword evidence="2" id="KW-1185">Reference proteome</keyword>